<accession>A0AA39FC81</accession>
<dbReference type="Pfam" id="PF05348">
    <property type="entry name" value="UMP1"/>
    <property type="match status" value="1"/>
</dbReference>
<dbReference type="GO" id="GO:0005737">
    <property type="term" value="C:cytoplasm"/>
    <property type="evidence" value="ECO:0007669"/>
    <property type="project" value="TreeGrafter"/>
</dbReference>
<comment type="caution">
    <text evidence="3">The sequence shown here is derived from an EMBL/GenBank/DDBJ whole genome shotgun (WGS) entry which is preliminary data.</text>
</comment>
<evidence type="ECO:0008006" key="5">
    <source>
        <dbReference type="Google" id="ProtNLM"/>
    </source>
</evidence>
<dbReference type="GO" id="GO:0005634">
    <property type="term" value="C:nucleus"/>
    <property type="evidence" value="ECO:0007669"/>
    <property type="project" value="TreeGrafter"/>
</dbReference>
<evidence type="ECO:0000313" key="3">
    <source>
        <dbReference type="EMBL" id="KAK0166729.1"/>
    </source>
</evidence>
<name>A0AA39FC81_MICHY</name>
<evidence type="ECO:0000256" key="2">
    <source>
        <dbReference type="ARBA" id="ARBA00043974"/>
    </source>
</evidence>
<dbReference type="InterPro" id="IPR008012">
    <property type="entry name" value="Ump1"/>
</dbReference>
<sequence>MNSRVLSTDEKTFQSTPSDFCTESYGITNPMIHGPISYQNHQVSHPLEPSESAFHQNKLQQEMRVLRNVQGLHAPMRLAMELKATNSIGRHPFLPSSSLMRDVLLGQDEDIGFADIYNTFDNAEQMGQPHAIVEKKMHLL</sequence>
<dbReference type="Proteomes" id="UP001168972">
    <property type="component" value="Unassembled WGS sequence"/>
</dbReference>
<organism evidence="3 4">
    <name type="scientific">Microctonus hyperodae</name>
    <name type="common">Parasitoid wasp</name>
    <dbReference type="NCBI Taxonomy" id="165561"/>
    <lineage>
        <taxon>Eukaryota</taxon>
        <taxon>Metazoa</taxon>
        <taxon>Ecdysozoa</taxon>
        <taxon>Arthropoda</taxon>
        <taxon>Hexapoda</taxon>
        <taxon>Insecta</taxon>
        <taxon>Pterygota</taxon>
        <taxon>Neoptera</taxon>
        <taxon>Endopterygota</taxon>
        <taxon>Hymenoptera</taxon>
        <taxon>Apocrita</taxon>
        <taxon>Ichneumonoidea</taxon>
        <taxon>Braconidae</taxon>
        <taxon>Euphorinae</taxon>
        <taxon>Microctonus</taxon>
    </lineage>
</organism>
<evidence type="ECO:0000313" key="4">
    <source>
        <dbReference type="Proteomes" id="UP001168972"/>
    </source>
</evidence>
<proteinExistence type="inferred from homology"/>
<keyword evidence="1" id="KW-0143">Chaperone</keyword>
<dbReference type="GO" id="GO:0043248">
    <property type="term" value="P:proteasome assembly"/>
    <property type="evidence" value="ECO:0007669"/>
    <property type="project" value="InterPro"/>
</dbReference>
<reference evidence="3" key="1">
    <citation type="journal article" date="2023" name="bioRxiv">
        <title>Scaffold-level genome assemblies of two parasitoid biocontrol wasps reveal the parthenogenesis mechanism and an associated novel virus.</title>
        <authorList>
            <person name="Inwood S."/>
            <person name="Skelly J."/>
            <person name="Guhlin J."/>
            <person name="Harrop T."/>
            <person name="Goldson S."/>
            <person name="Dearden P."/>
        </authorList>
    </citation>
    <scope>NUCLEOTIDE SEQUENCE</scope>
    <source>
        <strain evidence="3">Lincoln</strain>
        <tissue evidence="3">Whole body</tissue>
    </source>
</reference>
<dbReference type="AlphaFoldDB" id="A0AA39FC81"/>
<dbReference type="PANTHER" id="PTHR12828">
    <property type="entry name" value="PROTEASOME MATURATION PROTEIN UMP1"/>
    <property type="match status" value="1"/>
</dbReference>
<comment type="similarity">
    <text evidence="2">Belongs to the POMP/UMP1 family.</text>
</comment>
<protein>
    <recommendedName>
        <fullName evidence="5">Proteasome maturation protein</fullName>
    </recommendedName>
</protein>
<gene>
    <name evidence="3" type="ORF">PV327_004218</name>
</gene>
<evidence type="ECO:0000256" key="1">
    <source>
        <dbReference type="ARBA" id="ARBA00023186"/>
    </source>
</evidence>
<dbReference type="EMBL" id="JAQQBR010001832">
    <property type="protein sequence ID" value="KAK0166729.1"/>
    <property type="molecule type" value="Genomic_DNA"/>
</dbReference>
<reference evidence="3" key="2">
    <citation type="submission" date="2023-03" db="EMBL/GenBank/DDBJ databases">
        <authorList>
            <person name="Inwood S.N."/>
            <person name="Skelly J.G."/>
            <person name="Guhlin J."/>
            <person name="Harrop T.W.R."/>
            <person name="Goldson S.G."/>
            <person name="Dearden P.K."/>
        </authorList>
    </citation>
    <scope>NUCLEOTIDE SEQUENCE</scope>
    <source>
        <strain evidence="3">Lincoln</strain>
        <tissue evidence="3">Whole body</tissue>
    </source>
</reference>
<keyword evidence="4" id="KW-1185">Reference proteome</keyword>
<dbReference type="PANTHER" id="PTHR12828:SF3">
    <property type="entry name" value="PROTEASOME MATURATION PROTEIN"/>
    <property type="match status" value="1"/>
</dbReference>